<evidence type="ECO:0000256" key="2">
    <source>
        <dbReference type="ARBA" id="ARBA00013786"/>
    </source>
</evidence>
<dbReference type="EMBL" id="CAQQ02187740">
    <property type="status" value="NOT_ANNOTATED_CDS"/>
    <property type="molecule type" value="Genomic_DNA"/>
</dbReference>
<feature type="compositionally biased region" description="Polar residues" evidence="4">
    <location>
        <begin position="185"/>
        <end position="196"/>
    </location>
</feature>
<comment type="similarity">
    <text evidence="1">Belongs to the SPT2 family.</text>
</comment>
<dbReference type="OMA" id="GPMATPH"/>
<accession>T1GC31</accession>
<dbReference type="GO" id="GO:0006360">
    <property type="term" value="P:transcription by RNA polymerase I"/>
    <property type="evidence" value="ECO:0007669"/>
    <property type="project" value="TreeGrafter"/>
</dbReference>
<dbReference type="AlphaFoldDB" id="T1GC31"/>
<dbReference type="PANTHER" id="PTHR22691:SF8">
    <property type="entry name" value="PROTEIN SPT2 HOMOLOG"/>
    <property type="match status" value="1"/>
</dbReference>
<feature type="region of interest" description="Disordered" evidence="4">
    <location>
        <begin position="145"/>
        <end position="432"/>
    </location>
</feature>
<reference evidence="7" key="1">
    <citation type="submission" date="2013-02" db="EMBL/GenBank/DDBJ databases">
        <authorList>
            <person name="Hughes D."/>
        </authorList>
    </citation>
    <scope>NUCLEOTIDE SEQUENCE</scope>
    <source>
        <strain>Durham</strain>
        <strain evidence="7">NC isolate 2 -- Noor lab</strain>
    </source>
</reference>
<keyword evidence="7" id="KW-1185">Reference proteome</keyword>
<proteinExistence type="inferred from homology"/>
<name>T1GC31_MEGSC</name>
<reference evidence="6" key="2">
    <citation type="submission" date="2015-06" db="UniProtKB">
        <authorList>
            <consortium name="EnsemblMetazoa"/>
        </authorList>
    </citation>
    <scope>IDENTIFICATION</scope>
</reference>
<dbReference type="EMBL" id="CAQQ02187739">
    <property type="status" value="NOT_ANNOTATED_CDS"/>
    <property type="molecule type" value="Genomic_DNA"/>
</dbReference>
<dbReference type="InterPro" id="IPR013256">
    <property type="entry name" value="Chromatin_SPT2"/>
</dbReference>
<organism evidence="6 7">
    <name type="scientific">Megaselia scalaris</name>
    <name type="common">Humpbacked fly</name>
    <name type="synonym">Phora scalaris</name>
    <dbReference type="NCBI Taxonomy" id="36166"/>
    <lineage>
        <taxon>Eukaryota</taxon>
        <taxon>Metazoa</taxon>
        <taxon>Ecdysozoa</taxon>
        <taxon>Arthropoda</taxon>
        <taxon>Hexapoda</taxon>
        <taxon>Insecta</taxon>
        <taxon>Pterygota</taxon>
        <taxon>Neoptera</taxon>
        <taxon>Endopterygota</taxon>
        <taxon>Diptera</taxon>
        <taxon>Brachycera</taxon>
        <taxon>Muscomorpha</taxon>
        <taxon>Platypezoidea</taxon>
        <taxon>Phoridae</taxon>
        <taxon>Megaseliini</taxon>
        <taxon>Megaselia</taxon>
    </lineage>
</organism>
<sequence>MDFGQLLHVAKQNNSSQKRKDDNNKFYSTKFAPPKKETKAEKRLSENIKKFLEKREIEERQKAKEEKEKRDKLIASRDDKSKNKIKKMLKVIKSANKSVLEDAKGTETAVTVNGSEQPDDDDYGYVSNEAAALFAKYCEKVKDVKDDKGFAKSRPQSRDDLKGTKDRVRQALMKEQEEKLHTGQRVRTSNISSTPQKSERSTSRGGRELYDPKAEKEAEERKKREEDAKKKANLKKRPPPPPMNFNDLLKLAEKKQFEPVATEVVEGKKEMEERERRKNEKLKPKAPGPSKSQVPSTSSKEKPKEDPKKVPSKPRPYDGPTRDFPPKPNGVPSTSSSSSQSQKKPLPKEVPQKTREFPPKDIQKTRPFPPKDIQRTRDFPPRDFPPSDVRRSKPSSSYDSRKPQKRRMIEDEDSEEYDSEMDDFIDDGEDEEDYSKHIRDIFKYDKSKYRDDYDDMPMESSFAQMQREEAFSKKMGLKEDLEDMKLEEEMKKKKEMMKKKMKYR</sequence>
<feature type="compositionally biased region" description="Low complexity" evidence="4">
    <location>
        <begin position="333"/>
        <end position="342"/>
    </location>
</feature>
<dbReference type="Proteomes" id="UP000015102">
    <property type="component" value="Unassembled WGS sequence"/>
</dbReference>
<dbReference type="EnsemblMetazoa" id="MESCA000827-RA">
    <property type="protein sequence ID" value="MESCA000827-PA"/>
    <property type="gene ID" value="MESCA000827"/>
</dbReference>
<dbReference type="STRING" id="36166.T1GC31"/>
<dbReference type="SMART" id="SM00784">
    <property type="entry name" value="SPT2"/>
    <property type="match status" value="1"/>
</dbReference>
<evidence type="ECO:0000256" key="4">
    <source>
        <dbReference type="SAM" id="MobiDB-lite"/>
    </source>
</evidence>
<evidence type="ECO:0000313" key="6">
    <source>
        <dbReference type="EnsemblMetazoa" id="MESCA000827-PA"/>
    </source>
</evidence>
<feature type="compositionally biased region" description="Basic and acidic residues" evidence="4">
    <location>
        <begin position="372"/>
        <end position="381"/>
    </location>
</feature>
<evidence type="ECO:0000313" key="7">
    <source>
        <dbReference type="Proteomes" id="UP000015102"/>
    </source>
</evidence>
<dbReference type="PANTHER" id="PTHR22691">
    <property type="entry name" value="YEAST SPT2-RELATED"/>
    <property type="match status" value="1"/>
</dbReference>
<feature type="region of interest" description="Disordered" evidence="4">
    <location>
        <begin position="102"/>
        <end position="124"/>
    </location>
</feature>
<feature type="region of interest" description="Disordered" evidence="4">
    <location>
        <begin position="59"/>
        <end position="80"/>
    </location>
</feature>
<feature type="compositionally biased region" description="Basic and acidic residues" evidence="4">
    <location>
        <begin position="265"/>
        <end position="283"/>
    </location>
</feature>
<dbReference type="Pfam" id="PF22878">
    <property type="entry name" value="SPT2_N"/>
    <property type="match status" value="1"/>
</dbReference>
<feature type="compositionally biased region" description="Basic and acidic residues" evidence="4">
    <location>
        <begin position="145"/>
        <end position="181"/>
    </location>
</feature>
<feature type="compositionally biased region" description="Basic and acidic residues" evidence="4">
    <location>
        <begin position="346"/>
        <end position="364"/>
    </location>
</feature>
<dbReference type="GO" id="GO:0003677">
    <property type="term" value="F:DNA binding"/>
    <property type="evidence" value="ECO:0007669"/>
    <property type="project" value="TreeGrafter"/>
</dbReference>
<dbReference type="HOGENOM" id="CLU_019714_0_0_1"/>
<keyword evidence="3" id="KW-0175">Coiled coil</keyword>
<feature type="compositionally biased region" description="Basic and acidic residues" evidence="4">
    <location>
        <begin position="299"/>
        <end position="309"/>
    </location>
</feature>
<feature type="domain" description="SPT2 homolog N-terminal" evidence="5">
    <location>
        <begin position="1"/>
        <end position="93"/>
    </location>
</feature>
<evidence type="ECO:0000256" key="1">
    <source>
        <dbReference type="ARBA" id="ARBA00006461"/>
    </source>
</evidence>
<dbReference type="GO" id="GO:0005730">
    <property type="term" value="C:nucleolus"/>
    <property type="evidence" value="ECO:0007669"/>
    <property type="project" value="TreeGrafter"/>
</dbReference>
<dbReference type="InterPro" id="IPR054552">
    <property type="entry name" value="SPT2_N"/>
</dbReference>
<evidence type="ECO:0000256" key="3">
    <source>
        <dbReference type="ARBA" id="ARBA00023054"/>
    </source>
</evidence>
<dbReference type="GO" id="GO:0006334">
    <property type="term" value="P:nucleosome assembly"/>
    <property type="evidence" value="ECO:0007669"/>
    <property type="project" value="TreeGrafter"/>
</dbReference>
<dbReference type="Pfam" id="PF08243">
    <property type="entry name" value="SPT2"/>
    <property type="match status" value="1"/>
</dbReference>
<protein>
    <recommendedName>
        <fullName evidence="2">Protein SPT2 homolog</fullName>
    </recommendedName>
</protein>
<feature type="compositionally biased region" description="Basic and acidic residues" evidence="4">
    <location>
        <begin position="34"/>
        <end position="43"/>
    </location>
</feature>
<evidence type="ECO:0000259" key="5">
    <source>
        <dbReference type="Pfam" id="PF22878"/>
    </source>
</evidence>
<feature type="compositionally biased region" description="Basic and acidic residues" evidence="4">
    <location>
        <begin position="197"/>
        <end position="230"/>
    </location>
</feature>
<dbReference type="GO" id="GO:0042393">
    <property type="term" value="F:histone binding"/>
    <property type="evidence" value="ECO:0007669"/>
    <property type="project" value="TreeGrafter"/>
</dbReference>
<feature type="compositionally biased region" description="Acidic residues" evidence="4">
    <location>
        <begin position="410"/>
        <end position="432"/>
    </location>
</feature>
<feature type="region of interest" description="Disordered" evidence="4">
    <location>
        <begin position="1"/>
        <end position="43"/>
    </location>
</feature>